<feature type="compositionally biased region" description="Polar residues" evidence="6">
    <location>
        <begin position="221"/>
        <end position="230"/>
    </location>
</feature>
<feature type="compositionally biased region" description="Basic and acidic residues" evidence="6">
    <location>
        <begin position="198"/>
        <end position="219"/>
    </location>
</feature>
<feature type="compositionally biased region" description="Basic and acidic residues" evidence="6">
    <location>
        <begin position="283"/>
        <end position="292"/>
    </location>
</feature>
<dbReference type="PANTHER" id="PTHR24394">
    <property type="entry name" value="ZINC FINGER PROTEIN"/>
    <property type="match status" value="1"/>
</dbReference>
<evidence type="ECO:0000256" key="3">
    <source>
        <dbReference type="ARBA" id="ARBA00022771"/>
    </source>
</evidence>
<dbReference type="OrthoDB" id="10261408at2759"/>
<feature type="region of interest" description="Disordered" evidence="6">
    <location>
        <begin position="1"/>
        <end position="31"/>
    </location>
</feature>
<feature type="compositionally biased region" description="Polar residues" evidence="6">
    <location>
        <begin position="266"/>
        <end position="278"/>
    </location>
</feature>
<dbReference type="PROSITE" id="PS50097">
    <property type="entry name" value="BTB"/>
    <property type="match status" value="1"/>
</dbReference>
<keyword evidence="5" id="KW-0539">Nucleus</keyword>
<evidence type="ECO:0000313" key="8">
    <source>
        <dbReference type="Proteomes" id="UP000675881"/>
    </source>
</evidence>
<dbReference type="SMART" id="SM00225">
    <property type="entry name" value="BTB"/>
    <property type="match status" value="1"/>
</dbReference>
<dbReference type="AlphaFoldDB" id="A0A7R8H2H0"/>
<dbReference type="InterPro" id="IPR000210">
    <property type="entry name" value="BTB/POZ_dom"/>
</dbReference>
<keyword evidence="8" id="KW-1185">Reference proteome</keyword>
<evidence type="ECO:0000256" key="6">
    <source>
        <dbReference type="SAM" id="MobiDB-lite"/>
    </source>
</evidence>
<evidence type="ECO:0000256" key="1">
    <source>
        <dbReference type="ARBA" id="ARBA00022723"/>
    </source>
</evidence>
<dbReference type="PROSITE" id="PS50157">
    <property type="entry name" value="ZINC_FINGER_C2H2_2"/>
    <property type="match status" value="1"/>
</dbReference>
<proteinExistence type="predicted"/>
<dbReference type="InterPro" id="IPR011333">
    <property type="entry name" value="SKP1/BTB/POZ_sf"/>
</dbReference>
<reference evidence="7" key="1">
    <citation type="submission" date="2021-02" db="EMBL/GenBank/DDBJ databases">
        <authorList>
            <person name="Bekaert M."/>
        </authorList>
    </citation>
    <scope>NUCLEOTIDE SEQUENCE</scope>
    <source>
        <strain evidence="7">IoA-00</strain>
    </source>
</reference>
<gene>
    <name evidence="7" type="ORF">LSAA_4138</name>
</gene>
<organism evidence="7 8">
    <name type="scientific">Lepeophtheirus salmonis</name>
    <name type="common">Salmon louse</name>
    <name type="synonym">Caligus salmonis</name>
    <dbReference type="NCBI Taxonomy" id="72036"/>
    <lineage>
        <taxon>Eukaryota</taxon>
        <taxon>Metazoa</taxon>
        <taxon>Ecdysozoa</taxon>
        <taxon>Arthropoda</taxon>
        <taxon>Crustacea</taxon>
        <taxon>Multicrustacea</taxon>
        <taxon>Hexanauplia</taxon>
        <taxon>Copepoda</taxon>
        <taxon>Siphonostomatoida</taxon>
        <taxon>Caligidae</taxon>
        <taxon>Lepeophtheirus</taxon>
    </lineage>
</organism>
<evidence type="ECO:0000256" key="2">
    <source>
        <dbReference type="ARBA" id="ARBA00022737"/>
    </source>
</evidence>
<evidence type="ECO:0000313" key="7">
    <source>
        <dbReference type="EMBL" id="CAF2824248.1"/>
    </source>
</evidence>
<keyword evidence="2" id="KW-0677">Repeat</keyword>
<feature type="region of interest" description="Disordered" evidence="6">
    <location>
        <begin position="254"/>
        <end position="292"/>
    </location>
</feature>
<name>A0A7R8H2H0_LEPSM</name>
<protein>
    <submittedName>
        <fullName evidence="7">(salmon louse) hypothetical protein</fullName>
    </submittedName>
</protein>
<dbReference type="Proteomes" id="UP000675881">
    <property type="component" value="Chromosome 13"/>
</dbReference>
<accession>A0A7R8H2H0</accession>
<keyword evidence="1" id="KW-0479">Metal-binding</keyword>
<dbReference type="SMART" id="SM00355">
    <property type="entry name" value="ZnF_C2H2"/>
    <property type="match status" value="2"/>
</dbReference>
<dbReference type="GO" id="GO:0005634">
    <property type="term" value="C:nucleus"/>
    <property type="evidence" value="ECO:0007669"/>
    <property type="project" value="TreeGrafter"/>
</dbReference>
<evidence type="ECO:0000256" key="4">
    <source>
        <dbReference type="ARBA" id="ARBA00022833"/>
    </source>
</evidence>
<feature type="compositionally biased region" description="Pro residues" evidence="6">
    <location>
        <begin position="1"/>
        <end position="11"/>
    </location>
</feature>
<dbReference type="Gene3D" id="3.30.160.60">
    <property type="entry name" value="Classic Zinc Finger"/>
    <property type="match status" value="1"/>
</dbReference>
<dbReference type="PANTHER" id="PTHR24394:SF29">
    <property type="entry name" value="MYONEURIN"/>
    <property type="match status" value="1"/>
</dbReference>
<dbReference type="GO" id="GO:0000981">
    <property type="term" value="F:DNA-binding transcription factor activity, RNA polymerase II-specific"/>
    <property type="evidence" value="ECO:0007669"/>
    <property type="project" value="TreeGrafter"/>
</dbReference>
<sequence length="400" mass="45474">MDQEHPPPPPTHCCRQEEEQQQQQQQEPSLSSSKWFDIIISAGGRPFPANKTILIQNSDYFKSILRMYSGSLALNSGNAYQVLFYAQLLQMTPAILQCKNFLVNHSFQNIFPWAAAAAAAASTLYPKQWIFPLNMFPPTTATSQLSAPTPAPPTIPLPQSLPHQKIPISPFHCTTTTLMPPLPPPHLLFLINSYNESQSEHSIKSEPKTQETHQNKEPEPSCSTSPSNQCLREENHPTLLDLAACDGPVSFQRVPNPHSFKKQSKNETSTTSPPNEGDSSSDDEAHAQKEGKQKSDQVYQCLFCNHTFKSQYCYQKHKQRHLNPFSLDFQTGDSIKKKSLILKDINVQFFPCKICGAKFPSYYFVHKHKKLWHTQEEEEEAENRFRRAKLIKEYDTQSSK</sequence>
<dbReference type="GO" id="GO:0008270">
    <property type="term" value="F:zinc ion binding"/>
    <property type="evidence" value="ECO:0007669"/>
    <property type="project" value="UniProtKB-KW"/>
</dbReference>
<dbReference type="PROSITE" id="PS00028">
    <property type="entry name" value="ZINC_FINGER_C2H2_1"/>
    <property type="match status" value="2"/>
</dbReference>
<evidence type="ECO:0000256" key="5">
    <source>
        <dbReference type="ARBA" id="ARBA00023242"/>
    </source>
</evidence>
<dbReference type="Gene3D" id="3.30.710.10">
    <property type="entry name" value="Potassium Channel Kv1.1, Chain A"/>
    <property type="match status" value="1"/>
</dbReference>
<dbReference type="EMBL" id="HG994592">
    <property type="protein sequence ID" value="CAF2824248.1"/>
    <property type="molecule type" value="Genomic_DNA"/>
</dbReference>
<dbReference type="Pfam" id="PF00651">
    <property type="entry name" value="BTB"/>
    <property type="match status" value="1"/>
</dbReference>
<dbReference type="InterPro" id="IPR013087">
    <property type="entry name" value="Znf_C2H2_type"/>
</dbReference>
<keyword evidence="4" id="KW-0862">Zinc</keyword>
<feature type="region of interest" description="Disordered" evidence="6">
    <location>
        <begin position="198"/>
        <end position="230"/>
    </location>
</feature>
<keyword evidence="3" id="KW-0863">Zinc-finger</keyword>
<dbReference type="SUPFAM" id="SSF54695">
    <property type="entry name" value="POZ domain"/>
    <property type="match status" value="1"/>
</dbReference>